<keyword evidence="3" id="KW-0443">Lipid metabolism</keyword>
<dbReference type="RefSeq" id="WP_021726021.1">
    <property type="nucleotide sequence ID" value="NZ_AWEZ01000045.1"/>
</dbReference>
<comment type="catalytic activity">
    <reaction evidence="7">
        <text>7alpha,12alpha-dihydroxy-3-oxo-5beta-cholan-24-oate + NADH + H(+) = isocholate + NAD(+)</text>
        <dbReference type="Rhea" id="RHEA:47512"/>
        <dbReference type="ChEBI" id="CHEBI:15378"/>
        <dbReference type="ChEBI" id="CHEBI:57540"/>
        <dbReference type="ChEBI" id="CHEBI:57945"/>
        <dbReference type="ChEBI" id="CHEBI:87735"/>
        <dbReference type="ChEBI" id="CHEBI:87736"/>
    </reaction>
    <physiologicalReaction direction="left-to-right" evidence="7">
        <dbReference type="Rhea" id="RHEA:47513"/>
    </physiologicalReaction>
</comment>
<dbReference type="PATRIC" id="fig|1125712.3.peg.1266"/>
<dbReference type="Gene3D" id="3.40.50.720">
    <property type="entry name" value="NAD(P)-binding Rossmann-like Domain"/>
    <property type="match status" value="1"/>
</dbReference>
<dbReference type="InterPro" id="IPR036291">
    <property type="entry name" value="NAD(P)-bd_dom_sf"/>
</dbReference>
<dbReference type="GO" id="GO:0016616">
    <property type="term" value="F:oxidoreductase activity, acting on the CH-OH group of donors, NAD or NADP as acceptor"/>
    <property type="evidence" value="ECO:0007669"/>
    <property type="project" value="TreeGrafter"/>
</dbReference>
<evidence type="ECO:0000259" key="11">
    <source>
        <dbReference type="SMART" id="SM00822"/>
    </source>
</evidence>
<name>U2UYG7_9ACTN</name>
<feature type="domain" description="Ketoreductase" evidence="11">
    <location>
        <begin position="11"/>
        <end position="195"/>
    </location>
</feature>
<evidence type="ECO:0000256" key="4">
    <source>
        <dbReference type="ARBA" id="ARBA00023221"/>
    </source>
</evidence>
<evidence type="ECO:0000256" key="6">
    <source>
        <dbReference type="ARBA" id="ARBA00050953"/>
    </source>
</evidence>
<organism evidence="12 13">
    <name type="scientific">Olsenella profusa F0195</name>
    <dbReference type="NCBI Taxonomy" id="1125712"/>
    <lineage>
        <taxon>Bacteria</taxon>
        <taxon>Bacillati</taxon>
        <taxon>Actinomycetota</taxon>
        <taxon>Coriobacteriia</taxon>
        <taxon>Coriobacteriales</taxon>
        <taxon>Atopobiaceae</taxon>
        <taxon>Olsenella</taxon>
    </lineage>
</organism>
<dbReference type="SUPFAM" id="SSF51735">
    <property type="entry name" value="NAD(P)-binding Rossmann-fold domains"/>
    <property type="match status" value="1"/>
</dbReference>
<evidence type="ECO:0000256" key="2">
    <source>
        <dbReference type="ARBA" id="ARBA00023002"/>
    </source>
</evidence>
<evidence type="ECO:0000256" key="1">
    <source>
        <dbReference type="ARBA" id="ARBA00006484"/>
    </source>
</evidence>
<dbReference type="EC" id="1.1.1.391" evidence="9"/>
<dbReference type="EMBL" id="AWEZ01000045">
    <property type="protein sequence ID" value="ERL08152.1"/>
    <property type="molecule type" value="Genomic_DNA"/>
</dbReference>
<dbReference type="InterPro" id="IPR002347">
    <property type="entry name" value="SDR_fam"/>
</dbReference>
<evidence type="ECO:0000256" key="9">
    <source>
        <dbReference type="ARBA" id="ARBA00067031"/>
    </source>
</evidence>
<evidence type="ECO:0000256" key="3">
    <source>
        <dbReference type="ARBA" id="ARBA00023098"/>
    </source>
</evidence>
<evidence type="ECO:0000313" key="12">
    <source>
        <dbReference type="EMBL" id="ERL08152.1"/>
    </source>
</evidence>
<dbReference type="SMART" id="SM00822">
    <property type="entry name" value="PKS_KR"/>
    <property type="match status" value="1"/>
</dbReference>
<dbReference type="AlphaFoldDB" id="U2UYG7"/>
<dbReference type="GO" id="GO:0008202">
    <property type="term" value="P:steroid metabolic process"/>
    <property type="evidence" value="ECO:0007669"/>
    <property type="project" value="UniProtKB-KW"/>
</dbReference>
<comment type="catalytic activity">
    <reaction evidence="5">
        <text>12alpha-hydroxy-3-oxo-5beta-cholan-24-oate + NADH + H(+) = isodeoxycholate + NAD(+)</text>
        <dbReference type="Rhea" id="RHEA:47492"/>
        <dbReference type="ChEBI" id="CHEBI:15378"/>
        <dbReference type="ChEBI" id="CHEBI:57540"/>
        <dbReference type="ChEBI" id="CHEBI:57945"/>
        <dbReference type="ChEBI" id="CHEBI:87733"/>
        <dbReference type="ChEBI" id="CHEBI:87734"/>
    </reaction>
    <physiologicalReaction direction="left-to-right" evidence="5">
        <dbReference type="Rhea" id="RHEA:47493"/>
    </physiologicalReaction>
</comment>
<dbReference type="NCBIfam" id="NF004817">
    <property type="entry name" value="PRK06171.1"/>
    <property type="match status" value="1"/>
</dbReference>
<gene>
    <name evidence="12" type="ORF">HMPREF1316_0140</name>
</gene>
<dbReference type="OrthoDB" id="7064009at2"/>
<dbReference type="PROSITE" id="PS00061">
    <property type="entry name" value="ADH_SHORT"/>
    <property type="match status" value="1"/>
</dbReference>
<evidence type="ECO:0000313" key="13">
    <source>
        <dbReference type="Proteomes" id="UP000016638"/>
    </source>
</evidence>
<dbReference type="STRING" id="1125712.HMPREF1316_0140"/>
<evidence type="ECO:0000256" key="8">
    <source>
        <dbReference type="ARBA" id="ARBA00052953"/>
    </source>
</evidence>
<dbReference type="PANTHER" id="PTHR42760">
    <property type="entry name" value="SHORT-CHAIN DEHYDROGENASES/REDUCTASES FAMILY MEMBER"/>
    <property type="match status" value="1"/>
</dbReference>
<comment type="catalytic activity">
    <reaction evidence="8">
        <text>3-oxo-5beta-cholan-24-oate + NADH + H(+) = isolithocholate + NAD(+)</text>
        <dbReference type="Rhea" id="RHEA:47508"/>
        <dbReference type="ChEBI" id="CHEBI:11867"/>
        <dbReference type="ChEBI" id="CHEBI:15378"/>
        <dbReference type="ChEBI" id="CHEBI:57540"/>
        <dbReference type="ChEBI" id="CHEBI:57945"/>
        <dbReference type="ChEBI" id="CHEBI:87728"/>
        <dbReference type="EC" id="1.1.1.391"/>
    </reaction>
    <physiologicalReaction direction="left-to-right" evidence="8">
        <dbReference type="Rhea" id="RHEA:47509"/>
    </physiologicalReaction>
</comment>
<dbReference type="CDD" id="cd05233">
    <property type="entry name" value="SDR_c"/>
    <property type="match status" value="1"/>
</dbReference>
<comment type="similarity">
    <text evidence="1">Belongs to the short-chain dehydrogenases/reductases (SDR) family.</text>
</comment>
<dbReference type="eggNOG" id="COG1028">
    <property type="taxonomic scope" value="Bacteria"/>
</dbReference>
<proteinExistence type="inferred from homology"/>
<dbReference type="InterPro" id="IPR020904">
    <property type="entry name" value="Sc_DH/Rdtase_CS"/>
</dbReference>
<evidence type="ECO:0000256" key="5">
    <source>
        <dbReference type="ARBA" id="ARBA00050257"/>
    </source>
</evidence>
<keyword evidence="4" id="KW-0753">Steroid metabolism</keyword>
<reference evidence="12 13" key="1">
    <citation type="submission" date="2013-08" db="EMBL/GenBank/DDBJ databases">
        <authorList>
            <person name="Durkin A.S."/>
            <person name="Haft D.R."/>
            <person name="McCorrison J."/>
            <person name="Torralba M."/>
            <person name="Gillis M."/>
            <person name="Haft D.H."/>
            <person name="Methe B."/>
            <person name="Sutton G."/>
            <person name="Nelson K.E."/>
        </authorList>
    </citation>
    <scope>NUCLEOTIDE SEQUENCE [LARGE SCALE GENOMIC DNA]</scope>
    <source>
        <strain evidence="12 13">F0195</strain>
    </source>
</reference>
<dbReference type="InterPro" id="IPR057326">
    <property type="entry name" value="KR_dom"/>
</dbReference>
<evidence type="ECO:0000256" key="7">
    <source>
        <dbReference type="ARBA" id="ARBA00052497"/>
    </source>
</evidence>
<accession>U2UYG7</accession>
<keyword evidence="2" id="KW-0560">Oxidoreductase</keyword>
<dbReference type="Proteomes" id="UP000016638">
    <property type="component" value="Unassembled WGS sequence"/>
</dbReference>
<comment type="caution">
    <text evidence="12">The sequence shown here is derived from an EMBL/GenBank/DDBJ whole genome shotgun (WGS) entry which is preliminary data.</text>
</comment>
<dbReference type="PRINTS" id="PR00081">
    <property type="entry name" value="GDHRDH"/>
</dbReference>
<protein>
    <recommendedName>
        <fullName evidence="9">3beta-hydroxycholanate 3-dehydrogenase (NAD(+))</fullName>
        <ecNumber evidence="9">1.1.1.391</ecNumber>
    </recommendedName>
    <alternativeName>
        <fullName evidence="10">NAD-dependent bile acid 3beta-dehydrogenase</fullName>
    </alternativeName>
</protein>
<dbReference type="PRINTS" id="PR00080">
    <property type="entry name" value="SDRFAMILY"/>
</dbReference>
<keyword evidence="13" id="KW-1185">Reference proteome</keyword>
<sequence>MEKQWLELEEKVAIVTGAASGIGKHVAEVLKAAGATVVVADLTVETGKELESMYCVKCNVADPDSVNAMAKAVIDRYGSIDILVNNAGLNRPRLLVDVKGERPEYELNVKDFDLMFNVNVKGLFLVAQVCARQMIKQGKGVIVNMSSASGKEGSVGQSAYSATKGAVDSFTRSWGKEISPHGVRVVAVAPDIMEATSLRTPAYEEALAYTRGTTPDKLNTDYKKSIPVGRPGKLDEVGWTVAFLASDRAGYITGTTINVSGGKSRG</sequence>
<comment type="catalytic activity">
    <reaction evidence="6">
        <text>3-oxochenodeoxycholate + NADH + H(+) = isochenodeoxycholate + NAD(+)</text>
        <dbReference type="Rhea" id="RHEA:47516"/>
        <dbReference type="ChEBI" id="CHEBI:15378"/>
        <dbReference type="ChEBI" id="CHEBI:57540"/>
        <dbReference type="ChEBI" id="CHEBI:57945"/>
        <dbReference type="ChEBI" id="CHEBI:87730"/>
        <dbReference type="ChEBI" id="CHEBI:87731"/>
    </reaction>
    <physiologicalReaction direction="left-to-right" evidence="6">
        <dbReference type="Rhea" id="RHEA:47517"/>
    </physiologicalReaction>
</comment>
<evidence type="ECO:0000256" key="10">
    <source>
        <dbReference type="ARBA" id="ARBA00081284"/>
    </source>
</evidence>
<dbReference type="FunFam" id="3.40.50.720:FF:000084">
    <property type="entry name" value="Short-chain dehydrogenase reductase"/>
    <property type="match status" value="1"/>
</dbReference>
<dbReference type="Pfam" id="PF13561">
    <property type="entry name" value="adh_short_C2"/>
    <property type="match status" value="1"/>
</dbReference>